<keyword evidence="3" id="KW-0378">Hydrolase</keyword>
<dbReference type="InterPro" id="IPR036412">
    <property type="entry name" value="HAD-like_sf"/>
</dbReference>
<proteinExistence type="predicted"/>
<organism evidence="6 7">
    <name type="scientific">Paenibacillus athensensis</name>
    <dbReference type="NCBI Taxonomy" id="1967502"/>
    <lineage>
        <taxon>Bacteria</taxon>
        <taxon>Bacillati</taxon>
        <taxon>Bacillota</taxon>
        <taxon>Bacilli</taxon>
        <taxon>Bacillales</taxon>
        <taxon>Paenibacillaceae</taxon>
        <taxon>Paenibacillus</taxon>
    </lineage>
</organism>
<evidence type="ECO:0008006" key="8">
    <source>
        <dbReference type="Google" id="ProtNLM"/>
    </source>
</evidence>
<evidence type="ECO:0000313" key="7">
    <source>
        <dbReference type="Proteomes" id="UP000298246"/>
    </source>
</evidence>
<dbReference type="InterPro" id="IPR051400">
    <property type="entry name" value="HAD-like_hydrolase"/>
</dbReference>
<dbReference type="AlphaFoldDB" id="A0A4Y8PVM7"/>
<comment type="caution">
    <text evidence="6">The sequence shown here is derived from an EMBL/GenBank/DDBJ whole genome shotgun (WGS) entry which is preliminary data.</text>
</comment>
<dbReference type="Gene3D" id="1.10.150.520">
    <property type="match status" value="1"/>
</dbReference>
<dbReference type="SFLD" id="SFLDG01129">
    <property type="entry name" value="C1.5:_HAD__Beta-PGM__Phosphata"/>
    <property type="match status" value="1"/>
</dbReference>
<evidence type="ECO:0000313" key="6">
    <source>
        <dbReference type="EMBL" id="TFE85026.1"/>
    </source>
</evidence>
<evidence type="ECO:0000256" key="2">
    <source>
        <dbReference type="ARBA" id="ARBA00022723"/>
    </source>
</evidence>
<dbReference type="Gene3D" id="3.40.50.1000">
    <property type="entry name" value="HAD superfamily/HAD-like"/>
    <property type="match status" value="1"/>
</dbReference>
<keyword evidence="2" id="KW-0479">Metal-binding</keyword>
<dbReference type="GO" id="GO:0046872">
    <property type="term" value="F:metal ion binding"/>
    <property type="evidence" value="ECO:0007669"/>
    <property type="project" value="UniProtKB-KW"/>
</dbReference>
<dbReference type="SFLD" id="SFLDS00003">
    <property type="entry name" value="Haloacid_Dehalogenase"/>
    <property type="match status" value="1"/>
</dbReference>
<dbReference type="PANTHER" id="PTHR46470:SF2">
    <property type="entry name" value="GLYCERALDEHYDE 3-PHOSPHATE PHOSPHATASE"/>
    <property type="match status" value="1"/>
</dbReference>
<reference evidence="6 7" key="1">
    <citation type="submission" date="2017-03" db="EMBL/GenBank/DDBJ databases">
        <title>Isolation of Levoglucosan Utilizing Bacteria.</title>
        <authorList>
            <person name="Arya A.S."/>
        </authorList>
    </citation>
    <scope>NUCLEOTIDE SEQUENCE [LARGE SCALE GENOMIC DNA]</scope>
    <source>
        <strain evidence="6 7">MEC069</strain>
    </source>
</reference>
<dbReference type="PANTHER" id="PTHR46470">
    <property type="entry name" value="N-ACYLNEURAMINATE-9-PHOSPHATASE"/>
    <property type="match status" value="1"/>
</dbReference>
<evidence type="ECO:0000256" key="4">
    <source>
        <dbReference type="ARBA" id="ARBA00022842"/>
    </source>
</evidence>
<dbReference type="OrthoDB" id="9809962at2"/>
<dbReference type="GO" id="GO:0016791">
    <property type="term" value="F:phosphatase activity"/>
    <property type="evidence" value="ECO:0007669"/>
    <property type="project" value="TreeGrafter"/>
</dbReference>
<feature type="compositionally biased region" description="Basic and acidic residues" evidence="5">
    <location>
        <begin position="206"/>
        <end position="220"/>
    </location>
</feature>
<dbReference type="Proteomes" id="UP000298246">
    <property type="component" value="Unassembled WGS sequence"/>
</dbReference>
<gene>
    <name evidence="6" type="ORF">B5M42_18440</name>
</gene>
<dbReference type="GO" id="GO:0044281">
    <property type="term" value="P:small molecule metabolic process"/>
    <property type="evidence" value="ECO:0007669"/>
    <property type="project" value="UniProtKB-ARBA"/>
</dbReference>
<name>A0A4Y8PVM7_9BACL</name>
<dbReference type="Pfam" id="PF00702">
    <property type="entry name" value="Hydrolase"/>
    <property type="match status" value="1"/>
</dbReference>
<dbReference type="InterPro" id="IPR023214">
    <property type="entry name" value="HAD_sf"/>
</dbReference>
<evidence type="ECO:0000256" key="3">
    <source>
        <dbReference type="ARBA" id="ARBA00022801"/>
    </source>
</evidence>
<protein>
    <recommendedName>
        <fullName evidence="8">Hydrolase of the HAD superfamily</fullName>
    </recommendedName>
</protein>
<evidence type="ECO:0000256" key="5">
    <source>
        <dbReference type="SAM" id="MobiDB-lite"/>
    </source>
</evidence>
<keyword evidence="4" id="KW-0460">Magnesium</keyword>
<dbReference type="InterPro" id="IPR006439">
    <property type="entry name" value="HAD-SF_hydro_IA"/>
</dbReference>
<dbReference type="NCBIfam" id="TIGR01549">
    <property type="entry name" value="HAD-SF-IA-v1"/>
    <property type="match status" value="1"/>
</dbReference>
<accession>A0A4Y8PVM7</accession>
<dbReference type="SUPFAM" id="SSF56784">
    <property type="entry name" value="HAD-like"/>
    <property type="match status" value="1"/>
</dbReference>
<evidence type="ECO:0000256" key="1">
    <source>
        <dbReference type="ARBA" id="ARBA00001946"/>
    </source>
</evidence>
<dbReference type="EMBL" id="MYFO01000029">
    <property type="protein sequence ID" value="TFE85026.1"/>
    <property type="molecule type" value="Genomic_DNA"/>
</dbReference>
<comment type="cofactor">
    <cofactor evidence="1">
        <name>Mg(2+)</name>
        <dbReference type="ChEBI" id="CHEBI:18420"/>
    </cofactor>
</comment>
<feature type="region of interest" description="Disordered" evidence="5">
    <location>
        <begin position="200"/>
        <end position="231"/>
    </location>
</feature>
<dbReference type="RefSeq" id="WP_134755485.1">
    <property type="nucleotide sequence ID" value="NZ_MYFO02000003.1"/>
</dbReference>
<keyword evidence="7" id="KW-1185">Reference proteome</keyword>
<sequence length="265" mass="29185">MGVQAIVFDLDDTLYPEHDYVHSGFRAVGEWATARWGISAFYETAAELFEQGVRGSVFNAALERLGVAYAEEEVAAMLAFYRGHRPAIALFADAAWALERFGGEYPLGLITDGYLETQRRKLEALGIAGRFQALVLSDELGREHWKPSAKPYETAAAKLGVAAEACVYVGDNPRKDFVTARRLGWRTVRIVRAAAASADTGAELGPDGRRTALTERKEPRTATGTGTPRSGEYARVESLGAEYEAETTIGSLYELEELLERWKQK</sequence>